<evidence type="ECO:0000256" key="2">
    <source>
        <dbReference type="ARBA" id="ARBA00014286"/>
    </source>
</evidence>
<dbReference type="GeneID" id="34684846"/>
<dbReference type="InterPro" id="IPR051236">
    <property type="entry name" value="HAT_RTT109-like"/>
</dbReference>
<comment type="similarity">
    <text evidence="1">Belongs to the AIM6 family.</text>
</comment>
<dbReference type="InterPro" id="IPR017946">
    <property type="entry name" value="PLC-like_Pdiesterase_TIM-brl"/>
</dbReference>
<reference evidence="5 6" key="1">
    <citation type="submission" date="2014-12" db="EMBL/GenBank/DDBJ databases">
        <authorList>
            <person name="Neuveglise Cecile"/>
        </authorList>
    </citation>
    <scope>NUCLEOTIDE SEQUENCE [LARGE SCALE GENOMIC DNA]</scope>
    <source>
        <strain evidence="5 6">CBS 12615</strain>
    </source>
</reference>
<protein>
    <recommendedName>
        <fullName evidence="2">Altered inheritance of mitochondria protein 6</fullName>
    </recommendedName>
</protein>
<name>A0A0C7MV51_9SACH</name>
<dbReference type="EMBL" id="LN736362">
    <property type="protein sequence ID" value="CEP61423.1"/>
    <property type="molecule type" value="Genomic_DNA"/>
</dbReference>
<dbReference type="GO" id="GO:0008081">
    <property type="term" value="F:phosphoric diester hydrolase activity"/>
    <property type="evidence" value="ECO:0007669"/>
    <property type="project" value="InterPro"/>
</dbReference>
<evidence type="ECO:0000256" key="4">
    <source>
        <dbReference type="SAM" id="SignalP"/>
    </source>
</evidence>
<dbReference type="AlphaFoldDB" id="A0A0C7MV51"/>
<evidence type="ECO:0000256" key="1">
    <source>
        <dbReference type="ARBA" id="ARBA00008858"/>
    </source>
</evidence>
<organism evidence="5 6">
    <name type="scientific">Lachancea lanzarotensis</name>
    <dbReference type="NCBI Taxonomy" id="1245769"/>
    <lineage>
        <taxon>Eukaryota</taxon>
        <taxon>Fungi</taxon>
        <taxon>Dikarya</taxon>
        <taxon>Ascomycota</taxon>
        <taxon>Saccharomycotina</taxon>
        <taxon>Saccharomycetes</taxon>
        <taxon>Saccharomycetales</taxon>
        <taxon>Saccharomycetaceae</taxon>
        <taxon>Lachancea</taxon>
    </lineage>
</organism>
<dbReference type="Proteomes" id="UP000054304">
    <property type="component" value="Unassembled WGS sequence"/>
</dbReference>
<keyword evidence="3 4" id="KW-0732">Signal</keyword>
<keyword evidence="6" id="KW-1185">Reference proteome</keyword>
<dbReference type="SUPFAM" id="SSF51695">
    <property type="entry name" value="PLC-like phosphodiesterases"/>
    <property type="match status" value="1"/>
</dbReference>
<evidence type="ECO:0000256" key="3">
    <source>
        <dbReference type="ARBA" id="ARBA00022729"/>
    </source>
</evidence>
<evidence type="ECO:0000313" key="6">
    <source>
        <dbReference type="Proteomes" id="UP000054304"/>
    </source>
</evidence>
<dbReference type="PANTHER" id="PTHR31571">
    <property type="entry name" value="ALTERED INHERITANCE OF MITOCHONDRIA PROTEIN 6"/>
    <property type="match status" value="1"/>
</dbReference>
<dbReference type="OrthoDB" id="4153866at2759"/>
<proteinExistence type="inferred from homology"/>
<sequence>MFRTLATGALLMAAVFWAGTLVNVHGKPVLFPFTNHITASAANTGKNLGITGMGLLDYFKSQVMPRSTLEKPHDVLVSSFYDAFVEYLSPDVTHSQKGQICFPEGSTVSKLNRDVNPVTNVHSHNDYWRDLPLFEALCYGIASVEADVWLIDGSEELAVGHNQAFLDPEHRTLNSLYTGPLLSMLNEVNCLEDVQDHKYGVFYNSPETTLYLYIDFKSEDSSQTYSHLVENHLRPLIEAGYLTYFDLQAKHIEWNPITVILTGDYPTDLNILDGNDGDGILHTNQRFVFLDAPLYDLQDQHEQLSVVASASLSQLLRNCSAKPTAHINGLSNDEIDCIKPFIADAHRRNLKTRIWGVPDWPNTLRKQLWSQQVYDLQVDFLNADNLYEASHLF</sequence>
<dbReference type="GO" id="GO:0006629">
    <property type="term" value="P:lipid metabolic process"/>
    <property type="evidence" value="ECO:0007669"/>
    <property type="project" value="InterPro"/>
</dbReference>
<gene>
    <name evidence="5" type="ORF">LALA0_S03e02520g</name>
</gene>
<dbReference type="HOGENOM" id="CLU_031561_1_1_1"/>
<feature type="chain" id="PRO_5002207440" description="Altered inheritance of mitochondria protein 6" evidence="4">
    <location>
        <begin position="27"/>
        <end position="393"/>
    </location>
</feature>
<evidence type="ECO:0000313" key="5">
    <source>
        <dbReference type="EMBL" id="CEP61423.1"/>
    </source>
</evidence>
<dbReference type="PANTHER" id="PTHR31571:SF1">
    <property type="entry name" value="ALTERED INHERITANCE OF MITOCHONDRIA PROTEIN 6"/>
    <property type="match status" value="1"/>
</dbReference>
<accession>A0A0C7MV51</accession>
<feature type="signal peptide" evidence="4">
    <location>
        <begin position="1"/>
        <end position="26"/>
    </location>
</feature>
<dbReference type="RefSeq" id="XP_022627657.1">
    <property type="nucleotide sequence ID" value="XM_022773155.1"/>
</dbReference>